<reference evidence="2 3" key="1">
    <citation type="journal article" date="2020" name="Antonie Van Leeuwenhoek">
        <title>Rhodopirellula heiligendammensis sp. nov., Rhodopirellula pilleata sp. nov., and Rhodopirellula solitaria sp. nov. isolated from natural or artificial marine surfaces in Northern Germany and California, USA, and emended description of the genus Rhodopirellula.</title>
        <authorList>
            <person name="Kallscheuer N."/>
            <person name="Wiegand S."/>
            <person name="Jogler M."/>
            <person name="Boedeker C."/>
            <person name="Peeters S.H."/>
            <person name="Rast P."/>
            <person name="Heuer A."/>
            <person name="Jetten M.S.M."/>
            <person name="Rohde M."/>
            <person name="Jogler C."/>
        </authorList>
    </citation>
    <scope>NUCLEOTIDE SEQUENCE [LARGE SCALE GENOMIC DNA]</scope>
    <source>
        <strain evidence="2 3">Poly21</strain>
    </source>
</reference>
<evidence type="ECO:0000256" key="1">
    <source>
        <dbReference type="SAM" id="MobiDB-lite"/>
    </source>
</evidence>
<dbReference type="AlphaFoldDB" id="A0A5C6C8K3"/>
<sequence>MNAGKRPTANEPDLDNSKNSRHPTGTNGADPGDAELAGVGIVFFASKLIPGAGRVNVASELGARAYYMGLSHTILYYQYGLMVDESTGWDIHGYDL</sequence>
<evidence type="ECO:0000313" key="2">
    <source>
        <dbReference type="EMBL" id="TWU19079.1"/>
    </source>
</evidence>
<dbReference type="OrthoDB" id="9780733at2"/>
<dbReference type="EMBL" id="SJPU01000001">
    <property type="protein sequence ID" value="TWU19079.1"/>
    <property type="molecule type" value="Genomic_DNA"/>
</dbReference>
<proteinExistence type="predicted"/>
<dbReference type="RefSeq" id="WP_146405986.1">
    <property type="nucleotide sequence ID" value="NZ_SJPU01000001.1"/>
</dbReference>
<evidence type="ECO:0000313" key="3">
    <source>
        <dbReference type="Proteomes" id="UP000319908"/>
    </source>
</evidence>
<dbReference type="Proteomes" id="UP000319908">
    <property type="component" value="Unassembled WGS sequence"/>
</dbReference>
<keyword evidence="3" id="KW-1185">Reference proteome</keyword>
<name>A0A5C6C8K3_9BACT</name>
<comment type="caution">
    <text evidence="2">The sequence shown here is derived from an EMBL/GenBank/DDBJ whole genome shotgun (WGS) entry which is preliminary data.</text>
</comment>
<protein>
    <submittedName>
        <fullName evidence="2">Uncharacterized protein</fullName>
    </submittedName>
</protein>
<accession>A0A5C6C8K3</accession>
<organism evidence="2 3">
    <name type="scientific">Allorhodopirellula heiligendammensis</name>
    <dbReference type="NCBI Taxonomy" id="2714739"/>
    <lineage>
        <taxon>Bacteria</taxon>
        <taxon>Pseudomonadati</taxon>
        <taxon>Planctomycetota</taxon>
        <taxon>Planctomycetia</taxon>
        <taxon>Pirellulales</taxon>
        <taxon>Pirellulaceae</taxon>
        <taxon>Allorhodopirellula</taxon>
    </lineage>
</organism>
<feature type="region of interest" description="Disordered" evidence="1">
    <location>
        <begin position="1"/>
        <end position="32"/>
    </location>
</feature>
<gene>
    <name evidence="2" type="ORF">Poly21_12500</name>
</gene>